<feature type="compositionally biased region" description="Basic and acidic residues" evidence="1">
    <location>
        <begin position="597"/>
        <end position="643"/>
    </location>
</feature>
<feature type="compositionally biased region" description="Polar residues" evidence="1">
    <location>
        <begin position="447"/>
        <end position="457"/>
    </location>
</feature>
<feature type="region of interest" description="Disordered" evidence="1">
    <location>
        <begin position="414"/>
        <end position="460"/>
    </location>
</feature>
<feature type="compositionally biased region" description="Basic and acidic residues" evidence="1">
    <location>
        <begin position="653"/>
        <end position="665"/>
    </location>
</feature>
<feature type="compositionally biased region" description="Polar residues" evidence="1">
    <location>
        <begin position="53"/>
        <end position="67"/>
    </location>
</feature>
<feature type="compositionally biased region" description="Polar residues" evidence="1">
    <location>
        <begin position="483"/>
        <end position="496"/>
    </location>
</feature>
<organism evidence="2 3">
    <name type="scientific">Rhynchosporium graminicola</name>
    <dbReference type="NCBI Taxonomy" id="2792576"/>
    <lineage>
        <taxon>Eukaryota</taxon>
        <taxon>Fungi</taxon>
        <taxon>Dikarya</taxon>
        <taxon>Ascomycota</taxon>
        <taxon>Pezizomycotina</taxon>
        <taxon>Leotiomycetes</taxon>
        <taxon>Helotiales</taxon>
        <taxon>Ploettnerulaceae</taxon>
        <taxon>Rhynchosporium</taxon>
    </lineage>
</organism>
<feature type="compositionally biased region" description="Acidic residues" evidence="1">
    <location>
        <begin position="322"/>
        <end position="346"/>
    </location>
</feature>
<feature type="region of interest" description="Disordered" evidence="1">
    <location>
        <begin position="295"/>
        <end position="390"/>
    </location>
</feature>
<sequence length="781" mass="84950">MNIKSRFDVLASFRRKIFIIKELYTSLQLRMQALMEESKDTSAVESAAEVMPKTNSPELSVSTTKITRDSGVQSEVLNEADGGPEECLQEIFLSQVHHQDPEPLSETAARINTVLSHRPLIANTSEAYQTTDQGGHEDACGLEERLFKEENGEDSIANGSVRHTAQGALVGEAMGYGALNTSDYRPWIYLNMTRAEFLNEFGSLENYEDRREEANKSKEDSIPDGCSPQSDQASPFDQGTPTRGDGTMSGSDEDLKEAIRRSKMDAAQARYNHEYSGTSSATDGGPVCELEDPVVALPSMDAEDLDEKSDKSDTSSNHYDDNNDDENDNTAEISDTDDVDEEEVPENGDHMAEFLENESNEHNMSFTSDDIANDVRIGRQPPPSLPGLIARPLTPVLDFRGLRYTDAEVAEGYQAQQEADQAKEDQGRVEIVGGQTGGTDENRGVNEPQNSVGSETPLNLEGTELLAPVVQEVEDTVAGTEPLKTTISEAGTSDTESLGIYDEEVEGPETEHWPLLDQEVGCAGTDRPEHAVEEAGQFVDASQANNSSQAQQPASAPTAPKPPPTNGTAPQTPNHKKKKPPHRVSPWEKKKAKIIRKGREDAEKRAMEKKAKEREAAESMTAEKKSSKKEAEEKIARDDTMKEKKGKKKFDKRRATEKTQKEEALSPRSSITSKQGPGFPGGNVGGRMSETDYLESARQDSPHAVTEQVVDVLDPVNGLENDDLGTVMEDQSCAVDAPSGDIISEDVQDAIDELGALNNNEEQQTGDVSAGEGVEGPGTGA</sequence>
<feature type="compositionally biased region" description="Basic and acidic residues" evidence="1">
    <location>
        <begin position="209"/>
        <end position="221"/>
    </location>
</feature>
<feature type="compositionally biased region" description="Polar residues" evidence="1">
    <location>
        <begin position="757"/>
        <end position="767"/>
    </location>
</feature>
<feature type="region of interest" description="Disordered" evidence="1">
    <location>
        <begin position="519"/>
        <end position="705"/>
    </location>
</feature>
<feature type="region of interest" description="Disordered" evidence="1">
    <location>
        <begin position="46"/>
        <end position="67"/>
    </location>
</feature>
<evidence type="ECO:0000313" key="3">
    <source>
        <dbReference type="Proteomes" id="UP000178129"/>
    </source>
</evidence>
<dbReference type="AlphaFoldDB" id="A0A1E1KFV4"/>
<dbReference type="InParanoid" id="A0A1E1KFV4"/>
<dbReference type="Proteomes" id="UP000178129">
    <property type="component" value="Unassembled WGS sequence"/>
</dbReference>
<feature type="region of interest" description="Disordered" evidence="1">
    <location>
        <begin position="757"/>
        <end position="781"/>
    </location>
</feature>
<gene>
    <name evidence="2" type="ORF">RCO7_02668</name>
</gene>
<feature type="compositionally biased region" description="Low complexity" evidence="1">
    <location>
        <begin position="541"/>
        <end position="558"/>
    </location>
</feature>
<name>A0A1E1KFV4_9HELO</name>
<comment type="caution">
    <text evidence="2">The sequence shown here is derived from an EMBL/GenBank/DDBJ whole genome shotgun (WGS) entry which is preliminary data.</text>
</comment>
<feature type="region of interest" description="Disordered" evidence="1">
    <location>
        <begin position="209"/>
        <end position="252"/>
    </location>
</feature>
<evidence type="ECO:0000313" key="2">
    <source>
        <dbReference type="EMBL" id="CZS96917.1"/>
    </source>
</evidence>
<feature type="region of interest" description="Disordered" evidence="1">
    <location>
        <begin position="476"/>
        <end position="498"/>
    </location>
</feature>
<protein>
    <submittedName>
        <fullName evidence="2">Uncharacterized protein</fullName>
    </submittedName>
</protein>
<feature type="compositionally biased region" description="Polar residues" evidence="1">
    <location>
        <begin position="227"/>
        <end position="241"/>
    </location>
</feature>
<evidence type="ECO:0000256" key="1">
    <source>
        <dbReference type="SAM" id="MobiDB-lite"/>
    </source>
</evidence>
<proteinExistence type="predicted"/>
<reference evidence="3" key="1">
    <citation type="submission" date="2016-03" db="EMBL/GenBank/DDBJ databases">
        <authorList>
            <person name="Ploux O."/>
        </authorList>
    </citation>
    <scope>NUCLEOTIDE SEQUENCE [LARGE SCALE GENOMIC DNA]</scope>
    <source>
        <strain evidence="3">UK7</strain>
    </source>
</reference>
<keyword evidence="3" id="KW-1185">Reference proteome</keyword>
<accession>A0A1E1KFV4</accession>
<feature type="compositionally biased region" description="Basic and acidic residues" evidence="1">
    <location>
        <begin position="308"/>
        <end position="321"/>
    </location>
</feature>
<dbReference type="EMBL" id="FJUW01000012">
    <property type="protein sequence ID" value="CZS96917.1"/>
    <property type="molecule type" value="Genomic_DNA"/>
</dbReference>